<sequence>MNDIIENKFVGFYILNTIEEAKDKHKTKITFVSSCFSCDEGILLLCNDEFKSKFIDTLNEEEKNVFITMEKTHFFEFYLCTCDKFEKCLSDLKIEYTVKYIGSVLCCISSNSQIQYSLKVH</sequence>
<proteinExistence type="predicted"/>
<evidence type="ECO:0000313" key="1">
    <source>
        <dbReference type="EMBL" id="QHT25971.1"/>
    </source>
</evidence>
<dbReference type="EMBL" id="MN739777">
    <property type="protein sequence ID" value="QHT25971.1"/>
    <property type="molecule type" value="Genomic_DNA"/>
</dbReference>
<protein>
    <submittedName>
        <fullName evidence="1">Uncharacterized protein</fullName>
    </submittedName>
</protein>
<reference evidence="1" key="1">
    <citation type="journal article" date="2020" name="Nature">
        <title>Giant virus diversity and host interactions through global metagenomics.</title>
        <authorList>
            <person name="Schulz F."/>
            <person name="Roux S."/>
            <person name="Paez-Espino D."/>
            <person name="Jungbluth S."/>
            <person name="Walsh D.A."/>
            <person name="Denef V.J."/>
            <person name="McMahon K.D."/>
            <person name="Konstantinidis K.T."/>
            <person name="Eloe-Fadrosh E.A."/>
            <person name="Kyrpides N.C."/>
            <person name="Woyke T."/>
        </authorList>
    </citation>
    <scope>NUCLEOTIDE SEQUENCE</scope>
    <source>
        <strain evidence="1">GVMAG-M-3300023179-27</strain>
    </source>
</reference>
<dbReference type="AlphaFoldDB" id="A0A6C0EBH5"/>
<organism evidence="1">
    <name type="scientific">viral metagenome</name>
    <dbReference type="NCBI Taxonomy" id="1070528"/>
    <lineage>
        <taxon>unclassified sequences</taxon>
        <taxon>metagenomes</taxon>
        <taxon>organismal metagenomes</taxon>
    </lineage>
</organism>
<name>A0A6C0EBH5_9ZZZZ</name>
<accession>A0A6C0EBH5</accession>